<evidence type="ECO:0000259" key="2">
    <source>
        <dbReference type="PROSITE" id="PS51072"/>
    </source>
</evidence>
<evidence type="ECO:0000313" key="3">
    <source>
        <dbReference type="EMBL" id="KAL3809083.1"/>
    </source>
</evidence>
<dbReference type="PANTHER" id="PTHR37769:SF1">
    <property type="entry name" value="OS08G0243900 PROTEIN"/>
    <property type="match status" value="1"/>
</dbReference>
<reference evidence="3 4" key="1">
    <citation type="submission" date="2024-10" db="EMBL/GenBank/DDBJ databases">
        <title>Updated reference genomes for cyclostephanoid diatoms.</title>
        <authorList>
            <person name="Roberts W.R."/>
            <person name="Alverson A.J."/>
        </authorList>
    </citation>
    <scope>NUCLEOTIDE SEQUENCE [LARGE SCALE GENOMIC DNA]</scope>
    <source>
        <strain evidence="3 4">AJA228-03</strain>
    </source>
</reference>
<feature type="compositionally biased region" description="Basic residues" evidence="1">
    <location>
        <begin position="462"/>
        <end position="471"/>
    </location>
</feature>
<feature type="compositionally biased region" description="Low complexity" evidence="1">
    <location>
        <begin position="543"/>
        <end position="563"/>
    </location>
</feature>
<feature type="compositionally biased region" description="Polar residues" evidence="1">
    <location>
        <begin position="657"/>
        <end position="702"/>
    </location>
</feature>
<gene>
    <name evidence="3" type="ORF">ACHAXA_009538</name>
</gene>
<keyword evidence="4" id="KW-1185">Reference proteome</keyword>
<dbReference type="InterPro" id="IPR018808">
    <property type="entry name" value="Muniscin_C"/>
</dbReference>
<feature type="compositionally biased region" description="Acidic residues" evidence="1">
    <location>
        <begin position="625"/>
        <end position="634"/>
    </location>
</feature>
<feature type="region of interest" description="Disordered" evidence="1">
    <location>
        <begin position="46"/>
        <end position="99"/>
    </location>
</feature>
<dbReference type="EMBL" id="JALLPB020000442">
    <property type="protein sequence ID" value="KAL3809083.1"/>
    <property type="molecule type" value="Genomic_DNA"/>
</dbReference>
<accession>A0ABD3R8D9</accession>
<feature type="compositionally biased region" description="Basic residues" evidence="1">
    <location>
        <begin position="579"/>
        <end position="589"/>
    </location>
</feature>
<feature type="non-terminal residue" evidence="3">
    <location>
        <position position="1"/>
    </location>
</feature>
<feature type="compositionally biased region" description="Polar residues" evidence="1">
    <location>
        <begin position="710"/>
        <end position="727"/>
    </location>
</feature>
<feature type="region of interest" description="Disordered" evidence="1">
    <location>
        <begin position="169"/>
        <end position="191"/>
    </location>
</feature>
<evidence type="ECO:0000256" key="1">
    <source>
        <dbReference type="SAM" id="MobiDB-lite"/>
    </source>
</evidence>
<comment type="caution">
    <text evidence="3">The sequence shown here is derived from an EMBL/GenBank/DDBJ whole genome shotgun (WGS) entry which is preliminary data.</text>
</comment>
<feature type="compositionally biased region" description="Polar residues" evidence="1">
    <location>
        <begin position="514"/>
        <end position="534"/>
    </location>
</feature>
<sequence>LRGGPRYAATKESLTALSPLAILPRASCRGCIDGLMRRVSNELLGTRDNDYDRTDYDDDVSNDGADRPRSFSLAGAGSGAGVDDGKDGRGGGGSRVRFHDVDYDVGGGGGITRIATGPSLEQPARNADIDPRGQLLPISVGTYRPSRREVRCALGMTLFYVAMRVRDRTTDKSSSADGRGSRTDQRDMDDDDATTRALLTNCASVLLPEIFTGGDDSTMTTKDLSEGGRGTRSIPPLLRNGGGVIILAVGVSGPAYDLYGGSSVVSTLPKRLRECAMTLATLDAAGTSPRAMPPYPSPRDPAYFHRLYVALLAALMDDDDGLMRDHDEIEATLSARRGGYGGGVDAGSGTASFLTGPLGNRGVGAAVRKKKLFTFSRGGGKDGSAKGGSSRYAPRGMRFGGDVTAGGGGGLPQRMSNADVVQQTAQRLELLSIVDDEMALPEYSHATDGRRTPSIPSTHPAKSPRRSKIRGHLSAPTGRLGRLPAPSDLSGFEYRPQPSPRHHHREAPHGGSLISGTTASTSMMGGSDDASVQTEGDDATAATVGSRYTTSSSSTSSLVPTLSKSRRDLLSIAGSTKSSRSKFIQRKGREKGGERTTMTQQATSKPPLFPPQQRSHPEPAYDPFSMDDFDDYGEDDKMTGESHTVSSGTSPERDTNWAPTTPDDQTPVTSDDQTSTTLDNHTPRTPSAPESNDILSLSSMSPPETPQDDFYSSPTAQVMEGTSRSISDVKESANTLHSLPENDPSTIEEEPLANAESMKDMVVTLATKEEGKIHVALEPKRKLDICLALNEDLMCEYHRSKLSSLSVDGTVQVSVKTRYDLEPTPLQRQRPTAPFSLIFLDRSGHIKALQENKKFVENVVQGDIANREFAYTVRVPREDEYFPVVRYKCGTSLRPVPIRVQIRVKTQGKFCRVALQISSNPQNPSGLVNLTIIMSVPDGLRGESLICNPPGGVWNETKRVVLWCVSELDGGEKFQLQSIFELMDESLNSNELEFPVLVRCQCTGGQLSDVVVEVSDLSDAHLAEVSMSIARRFRVSHKESNK</sequence>
<dbReference type="CDD" id="cd09257">
    <property type="entry name" value="AP_muniscins_like_MHD"/>
    <property type="match status" value="1"/>
</dbReference>
<dbReference type="Pfam" id="PF10291">
    <property type="entry name" value="muHD"/>
    <property type="match status" value="1"/>
</dbReference>
<feature type="compositionally biased region" description="Polar residues" evidence="1">
    <location>
        <begin position="641"/>
        <end position="650"/>
    </location>
</feature>
<dbReference type="Proteomes" id="UP001530377">
    <property type="component" value="Unassembled WGS sequence"/>
</dbReference>
<dbReference type="PANTHER" id="PTHR37769">
    <property type="entry name" value="OS08G0243900 PROTEIN"/>
    <property type="match status" value="1"/>
</dbReference>
<dbReference type="AlphaFoldDB" id="A0ABD3R8D9"/>
<feature type="region of interest" description="Disordered" evidence="1">
    <location>
        <begin position="444"/>
        <end position="727"/>
    </location>
</feature>
<dbReference type="PROSITE" id="PS51072">
    <property type="entry name" value="MHD"/>
    <property type="match status" value="1"/>
</dbReference>
<feature type="region of interest" description="Disordered" evidence="1">
    <location>
        <begin position="376"/>
        <end position="397"/>
    </location>
</feature>
<protein>
    <recommendedName>
        <fullName evidence="2">MHD domain-containing protein</fullName>
    </recommendedName>
</protein>
<proteinExistence type="predicted"/>
<evidence type="ECO:0000313" key="4">
    <source>
        <dbReference type="Proteomes" id="UP001530377"/>
    </source>
</evidence>
<organism evidence="3 4">
    <name type="scientific">Cyclostephanos tholiformis</name>
    <dbReference type="NCBI Taxonomy" id="382380"/>
    <lineage>
        <taxon>Eukaryota</taxon>
        <taxon>Sar</taxon>
        <taxon>Stramenopiles</taxon>
        <taxon>Ochrophyta</taxon>
        <taxon>Bacillariophyta</taxon>
        <taxon>Coscinodiscophyceae</taxon>
        <taxon>Thalassiosirophycidae</taxon>
        <taxon>Stephanodiscales</taxon>
        <taxon>Stephanodiscaceae</taxon>
        <taxon>Cyclostephanos</taxon>
    </lineage>
</organism>
<feature type="domain" description="MHD" evidence="2">
    <location>
        <begin position="782"/>
        <end position="1042"/>
    </location>
</feature>
<dbReference type="SUPFAM" id="SSF49447">
    <property type="entry name" value="Second domain of Mu2 adaptin subunit (ap50) of ap2 adaptor"/>
    <property type="match status" value="1"/>
</dbReference>
<dbReference type="InterPro" id="IPR036168">
    <property type="entry name" value="AP2_Mu_C_sf"/>
</dbReference>
<name>A0ABD3R8D9_9STRA</name>
<dbReference type="InterPro" id="IPR028565">
    <property type="entry name" value="MHD"/>
</dbReference>